<organism evidence="1 2">
    <name type="scientific">Eeniella nana</name>
    <name type="common">Yeast</name>
    <name type="synonym">Brettanomyces nanus</name>
    <dbReference type="NCBI Taxonomy" id="13502"/>
    <lineage>
        <taxon>Eukaryota</taxon>
        <taxon>Fungi</taxon>
        <taxon>Dikarya</taxon>
        <taxon>Ascomycota</taxon>
        <taxon>Saccharomycotina</taxon>
        <taxon>Pichiomycetes</taxon>
        <taxon>Pichiales</taxon>
        <taxon>Pichiaceae</taxon>
        <taxon>Brettanomyces</taxon>
    </lineage>
</organism>
<dbReference type="OrthoDB" id="3986994at2759"/>
<protein>
    <submittedName>
        <fullName evidence="1">Uncharacterized protein</fullName>
    </submittedName>
</protein>
<evidence type="ECO:0000313" key="1">
    <source>
        <dbReference type="EMBL" id="QPG75846.1"/>
    </source>
</evidence>
<sequence length="764" mass="87461">MDRIRVQMAVLEKKFDILRDNAGKSSNASSVYNDSTGSAVSAEGLSTGQHSHTAHLNEISVLDEKLQGLKKMTIAGKPSWITFLGPLSRFWLFYSRDMLRNMLSGMRSIMNQYKQIWTQTHDQMVQGMGLIGDSEKEDVVVKLINQIICPNYQAFSERLTYFENQLNGMIFGGFIPMDVIHSLFSSYFTESNEPAKLCVFNKPEKPFFYADIAVVVALVHLVVIFTQNNTQKRQFNHHLDASTSILSSLAVNLMDISQFRRKRTQEALLAVILLRSGLYVFESSKGLAGEVDSYPIFQTALDMCYQLGIHSDPDIANMFIFKNDQFMKTRVMSHQEIRELWNYMQIEDACYSVGTGSPLQISYTFSAEFHRRSDFFFENKREEALKLMRDVALIVNSRRAVSIREILDLIHAMIEFCRQLPCHMFVPGGTVGDIDELAALCRIKLIFFQTLQCLCRMVMVGIKDLHRKDSPSIHDKVTANILSNITREMFRQSLVSCALSLHEILLICEGKSIFGSDRNSKYVVFLRETFCRTFGQSFILWFTYLLPRATKDSELIGEFEKETTLFEYPPRENSYEGEMDYKVLERALYYQHSQESPEFSERLCARLLLPSELISFASDFYKEVSENEIMKNNLDSFLMAKTVIIWRYITEAIEESKNSCSTKETRVPDIISRAREKLERDFCLEGDIIQLETQGIQFEKMLDSLFAEQDWLNIPAGLNFEGGQSIPTSVATSTTNTLDASRSDYIDAESLSDYHALTGKGNEI</sequence>
<evidence type="ECO:0000313" key="2">
    <source>
        <dbReference type="Proteomes" id="UP000662931"/>
    </source>
</evidence>
<dbReference type="KEGG" id="bnn:FOA43_003229"/>
<reference evidence="1" key="1">
    <citation type="submission" date="2020-10" db="EMBL/GenBank/DDBJ databases">
        <authorList>
            <person name="Roach M.J.R."/>
        </authorList>
    </citation>
    <scope>NUCLEOTIDE SEQUENCE</scope>
    <source>
        <strain evidence="1">CBS 1945</strain>
    </source>
</reference>
<proteinExistence type="predicted"/>
<dbReference type="RefSeq" id="XP_038779411.1">
    <property type="nucleotide sequence ID" value="XM_038923483.1"/>
</dbReference>
<dbReference type="CDD" id="cd12148">
    <property type="entry name" value="fungal_TF_MHR"/>
    <property type="match status" value="1"/>
</dbReference>
<dbReference type="EMBL" id="CP064815">
    <property type="protein sequence ID" value="QPG75846.1"/>
    <property type="molecule type" value="Genomic_DNA"/>
</dbReference>
<dbReference type="AlphaFoldDB" id="A0A875S3D3"/>
<dbReference type="GeneID" id="62196629"/>
<name>A0A875S3D3_EENNA</name>
<keyword evidence="2" id="KW-1185">Reference proteome</keyword>
<gene>
    <name evidence="1" type="ORF">FOA43_003229</name>
</gene>
<dbReference type="Proteomes" id="UP000662931">
    <property type="component" value="Chromosome 4"/>
</dbReference>
<accession>A0A875S3D3</accession>